<dbReference type="CDD" id="cd05238">
    <property type="entry name" value="Gne_like_SDR_e"/>
    <property type="match status" value="1"/>
</dbReference>
<gene>
    <name evidence="4" type="ORF">AKL17_3288</name>
</gene>
<evidence type="ECO:0000259" key="3">
    <source>
        <dbReference type="Pfam" id="PF01370"/>
    </source>
</evidence>
<keyword evidence="2" id="KW-0119">Carbohydrate metabolism</keyword>
<protein>
    <submittedName>
        <fullName evidence="4">Nucleoside-diphosphate-sugar epimerase</fullName>
    </submittedName>
</protein>
<dbReference type="Gene3D" id="3.90.25.10">
    <property type="entry name" value="UDP-galactose 4-epimerase, domain 1"/>
    <property type="match status" value="1"/>
</dbReference>
<dbReference type="KEGG" id="daa:AKL17_3288"/>
<dbReference type="SUPFAM" id="SSF51735">
    <property type="entry name" value="NAD(P)-binding Rossmann-fold domains"/>
    <property type="match status" value="1"/>
</dbReference>
<dbReference type="OrthoDB" id="9801056at2"/>
<name>A0A159Z7H1_9RHOB</name>
<keyword evidence="1" id="KW-0521">NADP</keyword>
<evidence type="ECO:0000256" key="1">
    <source>
        <dbReference type="ARBA" id="ARBA00022857"/>
    </source>
</evidence>
<evidence type="ECO:0000313" key="4">
    <source>
        <dbReference type="EMBL" id="AMY70520.1"/>
    </source>
</evidence>
<dbReference type="PANTHER" id="PTHR43103">
    <property type="entry name" value="NUCLEOSIDE-DIPHOSPHATE-SUGAR EPIMERASE"/>
    <property type="match status" value="1"/>
</dbReference>
<evidence type="ECO:0000313" key="5">
    <source>
        <dbReference type="Proteomes" id="UP000076128"/>
    </source>
</evidence>
<dbReference type="Gene3D" id="3.40.50.720">
    <property type="entry name" value="NAD(P)-binding Rossmann-like Domain"/>
    <property type="match status" value="1"/>
</dbReference>
<feature type="domain" description="NAD-dependent epimerase/dehydratase" evidence="3">
    <location>
        <begin position="4"/>
        <end position="207"/>
    </location>
</feature>
<dbReference type="AlphaFoldDB" id="A0A159Z7H1"/>
<dbReference type="PANTHER" id="PTHR43103:SF3">
    <property type="entry name" value="ADP-L-GLYCERO-D-MANNO-HEPTOSE-6-EPIMERASE"/>
    <property type="match status" value="1"/>
</dbReference>
<dbReference type="NCBIfam" id="NF043036">
    <property type="entry name" value="ErythonDh"/>
    <property type="match status" value="1"/>
</dbReference>
<dbReference type="STRING" id="1335048.AKL17_3288"/>
<dbReference type="GO" id="GO:0016491">
    <property type="term" value="F:oxidoreductase activity"/>
    <property type="evidence" value="ECO:0007669"/>
    <property type="project" value="InterPro"/>
</dbReference>
<evidence type="ECO:0000256" key="2">
    <source>
        <dbReference type="ARBA" id="ARBA00023277"/>
    </source>
</evidence>
<organism evidence="4 5">
    <name type="scientific">Frigidibacter mobilis</name>
    <dbReference type="NCBI Taxonomy" id="1335048"/>
    <lineage>
        <taxon>Bacteria</taxon>
        <taxon>Pseudomonadati</taxon>
        <taxon>Pseudomonadota</taxon>
        <taxon>Alphaproteobacteria</taxon>
        <taxon>Rhodobacterales</taxon>
        <taxon>Paracoccaceae</taxon>
        <taxon>Frigidibacter</taxon>
    </lineage>
</organism>
<reference evidence="4 5" key="1">
    <citation type="submission" date="2015-09" db="EMBL/GenBank/DDBJ databases">
        <title>Complete genome sequence of Defluviimonas alba cai42t isolated from an oilfield in Xinjiang.</title>
        <authorList>
            <person name="Geng S."/>
            <person name="Pan X."/>
            <person name="Wu X."/>
        </authorList>
    </citation>
    <scope>NUCLEOTIDE SEQUENCE [LARGE SCALE GENOMIC DNA]</scope>
    <source>
        <strain evidence="5">cai42</strain>
    </source>
</reference>
<dbReference type="PATRIC" id="fig|1335048.3.peg.3415"/>
<accession>A0A159Z7H1</accession>
<proteinExistence type="predicted"/>
<dbReference type="InterPro" id="IPR036291">
    <property type="entry name" value="NAD(P)-bd_dom_sf"/>
</dbReference>
<dbReference type="Proteomes" id="UP000076128">
    <property type="component" value="Chromosome"/>
</dbReference>
<dbReference type="EMBL" id="CP012661">
    <property type="protein sequence ID" value="AMY70520.1"/>
    <property type="molecule type" value="Genomic_DNA"/>
</dbReference>
<dbReference type="Pfam" id="PF01370">
    <property type="entry name" value="Epimerase"/>
    <property type="match status" value="1"/>
</dbReference>
<dbReference type="InterPro" id="IPR050005">
    <property type="entry name" value="DenD"/>
</dbReference>
<keyword evidence="5" id="KW-1185">Reference proteome</keyword>
<dbReference type="RefSeq" id="WP_084739766.1">
    <property type="nucleotide sequence ID" value="NZ_CP012661.1"/>
</dbReference>
<sequence>MHVAIIGAAGMLGRKLALRIAAEGGIGGRAVERLTLLDVVAPAGLPGFVGPVETRIADLSLPGEAAALVATRPDMIFHLAAIVSAEAELDFDKGYRINLDGTRFLFDAVRLASQQDGYHPRVVFASSIAVFGAPLTYPIPDDFHTTPLTSYGTQKAIGELLLSDYSRRGFFDGIGIRLPTVCIRPGKPNKAASGFFSNILREPLLGREAVLPVPETVRHWHVSPRSAVGFLLHAATLDVETVGPRRNLSMPGLSATVGEQIEALRRVAGDKAVALIRREPDAMITRMCDGWAPGFEATRARALGFTAESSFDEIIRVHIEDELGVPCDPLHRLSWHRPDGHADGAPPAGRRLCRDRVES</sequence>
<dbReference type="InterPro" id="IPR001509">
    <property type="entry name" value="Epimerase_deHydtase"/>
</dbReference>